<dbReference type="AlphaFoldDB" id="A0A919XNH7"/>
<evidence type="ECO:0000313" key="2">
    <source>
        <dbReference type="Proteomes" id="UP000679779"/>
    </source>
</evidence>
<evidence type="ECO:0000313" key="1">
    <source>
        <dbReference type="EMBL" id="GIO34658.1"/>
    </source>
</evidence>
<accession>A0A919XNH7</accession>
<sequence>MIKIEAIKKSEHYVELYPGEENVEWLFEVLFNKLEYSVPERLLKGTDSEETGYQGYLKVQLKNGETFEEFIKTLKQGLPVIPDIEQSMDGYTLYLTKPFLK</sequence>
<gene>
    <name evidence="1" type="ORF">J2TS6_57990</name>
</gene>
<organism evidence="1 2">
    <name type="scientific">Paenibacillus albilobatus</name>
    <dbReference type="NCBI Taxonomy" id="2716884"/>
    <lineage>
        <taxon>Bacteria</taxon>
        <taxon>Bacillati</taxon>
        <taxon>Bacillota</taxon>
        <taxon>Bacilli</taxon>
        <taxon>Bacillales</taxon>
        <taxon>Paenibacillaceae</taxon>
        <taxon>Paenibacillus</taxon>
    </lineage>
</organism>
<dbReference type="Proteomes" id="UP000679779">
    <property type="component" value="Unassembled WGS sequence"/>
</dbReference>
<keyword evidence="2" id="KW-1185">Reference proteome</keyword>
<dbReference type="RefSeq" id="WP_160045587.1">
    <property type="nucleotide sequence ID" value="NZ_BORQ01000012.1"/>
</dbReference>
<dbReference type="EMBL" id="BORQ01000012">
    <property type="protein sequence ID" value="GIO34658.1"/>
    <property type="molecule type" value="Genomic_DNA"/>
</dbReference>
<reference evidence="1" key="1">
    <citation type="submission" date="2021-03" db="EMBL/GenBank/DDBJ databases">
        <title>Antimicrobial resistance genes in bacteria isolated from Japanese honey, and their potential for conferring macrolide and lincosamide resistance in the American foulbrood pathogen Paenibacillus larvae.</title>
        <authorList>
            <person name="Okamoto M."/>
            <person name="Kumagai M."/>
            <person name="Kanamori H."/>
            <person name="Takamatsu D."/>
        </authorList>
    </citation>
    <scope>NUCLEOTIDE SEQUENCE</scope>
    <source>
        <strain evidence="1">J2TS6</strain>
    </source>
</reference>
<comment type="caution">
    <text evidence="1">The sequence shown here is derived from an EMBL/GenBank/DDBJ whole genome shotgun (WGS) entry which is preliminary data.</text>
</comment>
<protein>
    <submittedName>
        <fullName evidence="1">Uncharacterized protein</fullName>
    </submittedName>
</protein>
<name>A0A919XNH7_9BACL</name>
<proteinExistence type="predicted"/>